<feature type="domain" description="VWFC" evidence="2">
    <location>
        <begin position="121"/>
        <end position="187"/>
    </location>
</feature>
<dbReference type="GO" id="GO:0005178">
    <property type="term" value="F:integrin binding"/>
    <property type="evidence" value="ECO:0007669"/>
    <property type="project" value="TreeGrafter"/>
</dbReference>
<dbReference type="PROSITE" id="PS50184">
    <property type="entry name" value="VWFC_2"/>
    <property type="match status" value="3"/>
</dbReference>
<evidence type="ECO:0000259" key="2">
    <source>
        <dbReference type="PROSITE" id="PS50184"/>
    </source>
</evidence>
<sequence>MVVNMNVPALMLKEECILAGIVVLCPHHDNIPSNCHLITKAGQCCKEVKCEFTIDFGRFKGHGKVVDRAEFLHSVSESVIKKKATSQWFNAAAAAVSKASDSMIMGRFSSIESTPSVPSEGACLVDGKVYKIGETWKQSCSLTCVCEDGHHGIARCFDMCATFSNLPSRCRKVKVHEEPCCQMPVCNTNESLILVPSNGKGIIGIGKVTDPVKEGCVYKNIIYQEGEKWIDGCTYLCECTNGKRGMYTCNERCERFGYIPDSCHLVNDPNDDCCEKLVCNAVSGRPKIQTTPATVGNCYYKGQMYKQGETWYDECSLRCFCEDAQTGYYHCTDRCFSFSSIPADCTSKPDPNDPKCCKVFDCGKKNQNYGLIGIKDGFGKSLQPDNKYKSKNFFLNSEIFFSERTKNQNHFSCMILFPFKRL</sequence>
<dbReference type="SUPFAM" id="SSF57603">
    <property type="entry name" value="FnI-like domain"/>
    <property type="match status" value="2"/>
</dbReference>
<dbReference type="Proteomes" id="UP000597762">
    <property type="component" value="Unassembled WGS sequence"/>
</dbReference>
<keyword evidence="1" id="KW-0732">Signal</keyword>
<dbReference type="AlphaFoldDB" id="A0A812BZE6"/>
<dbReference type="SMART" id="SM00214">
    <property type="entry name" value="VWC"/>
    <property type="match status" value="3"/>
</dbReference>
<dbReference type="InterPro" id="IPR050941">
    <property type="entry name" value="CCN"/>
</dbReference>
<dbReference type="GO" id="GO:0045597">
    <property type="term" value="P:positive regulation of cell differentiation"/>
    <property type="evidence" value="ECO:0007669"/>
    <property type="project" value="TreeGrafter"/>
</dbReference>
<accession>A0A812BZE6</accession>
<comment type="caution">
    <text evidence="3">The sequence shown here is derived from an EMBL/GenBank/DDBJ whole genome shotgun (WGS) entry which is preliminary data.</text>
</comment>
<dbReference type="GO" id="GO:0005615">
    <property type="term" value="C:extracellular space"/>
    <property type="evidence" value="ECO:0007669"/>
    <property type="project" value="TreeGrafter"/>
</dbReference>
<dbReference type="EMBL" id="CAHIKZ030001112">
    <property type="protein sequence ID" value="CAE1253244.1"/>
    <property type="molecule type" value="Genomic_DNA"/>
</dbReference>
<feature type="domain" description="VWFC" evidence="2">
    <location>
        <begin position="296"/>
        <end position="363"/>
    </location>
</feature>
<reference evidence="3" key="1">
    <citation type="submission" date="2021-01" db="EMBL/GenBank/DDBJ databases">
        <authorList>
            <person name="Li R."/>
            <person name="Bekaert M."/>
        </authorList>
    </citation>
    <scope>NUCLEOTIDE SEQUENCE</scope>
    <source>
        <strain evidence="3">Farmed</strain>
    </source>
</reference>
<dbReference type="PROSITE" id="PS01208">
    <property type="entry name" value="VWFC_1"/>
    <property type="match status" value="1"/>
</dbReference>
<evidence type="ECO:0000256" key="1">
    <source>
        <dbReference type="ARBA" id="ARBA00022729"/>
    </source>
</evidence>
<dbReference type="InterPro" id="IPR001007">
    <property type="entry name" value="VWF_dom"/>
</dbReference>
<evidence type="ECO:0000313" key="4">
    <source>
        <dbReference type="Proteomes" id="UP000597762"/>
    </source>
</evidence>
<keyword evidence="4" id="KW-1185">Reference proteome</keyword>
<organism evidence="3 4">
    <name type="scientific">Acanthosepion pharaonis</name>
    <name type="common">Pharaoh cuttlefish</name>
    <name type="synonym">Sepia pharaonis</name>
    <dbReference type="NCBI Taxonomy" id="158019"/>
    <lineage>
        <taxon>Eukaryota</taxon>
        <taxon>Metazoa</taxon>
        <taxon>Spiralia</taxon>
        <taxon>Lophotrochozoa</taxon>
        <taxon>Mollusca</taxon>
        <taxon>Cephalopoda</taxon>
        <taxon>Coleoidea</taxon>
        <taxon>Decapodiformes</taxon>
        <taxon>Sepiida</taxon>
        <taxon>Sepiina</taxon>
        <taxon>Sepiidae</taxon>
        <taxon>Acanthosepion</taxon>
    </lineage>
</organism>
<dbReference type="PANTHER" id="PTHR11348">
    <property type="entry name" value="CONNECTIVE TISSUE GROWTH FACTOR-RELATED"/>
    <property type="match status" value="1"/>
</dbReference>
<feature type="domain" description="VWFC" evidence="2">
    <location>
        <begin position="214"/>
        <end position="280"/>
    </location>
</feature>
<name>A0A812BZE6_ACAPH</name>
<proteinExistence type="predicted"/>
<gene>
    <name evidence="3" type="ORF">SPHA_28344</name>
</gene>
<dbReference type="OrthoDB" id="6158317at2759"/>
<dbReference type="GO" id="GO:0007155">
    <property type="term" value="P:cell adhesion"/>
    <property type="evidence" value="ECO:0007669"/>
    <property type="project" value="TreeGrafter"/>
</dbReference>
<protein>
    <recommendedName>
        <fullName evidence="2">VWFC domain-containing protein</fullName>
    </recommendedName>
</protein>
<evidence type="ECO:0000313" key="3">
    <source>
        <dbReference type="EMBL" id="CAE1253244.1"/>
    </source>
</evidence>